<keyword evidence="12" id="KW-1185">Reference proteome</keyword>
<gene>
    <name evidence="11" type="ORF">ACFQ4B_19655</name>
</gene>
<dbReference type="PROSITE" id="PS50109">
    <property type="entry name" value="HIS_KIN"/>
    <property type="match status" value="1"/>
</dbReference>
<protein>
    <recommendedName>
        <fullName evidence="2">histidine kinase</fullName>
        <ecNumber evidence="2">2.7.13.3</ecNumber>
    </recommendedName>
</protein>
<keyword evidence="7" id="KW-0067">ATP-binding</keyword>
<evidence type="ECO:0000256" key="8">
    <source>
        <dbReference type="ARBA" id="ARBA00023012"/>
    </source>
</evidence>
<evidence type="ECO:0000256" key="1">
    <source>
        <dbReference type="ARBA" id="ARBA00000085"/>
    </source>
</evidence>
<dbReference type="GO" id="GO:0016301">
    <property type="term" value="F:kinase activity"/>
    <property type="evidence" value="ECO:0007669"/>
    <property type="project" value="UniProtKB-KW"/>
</dbReference>
<dbReference type="PANTHER" id="PTHR24421">
    <property type="entry name" value="NITRATE/NITRITE SENSOR PROTEIN NARX-RELATED"/>
    <property type="match status" value="1"/>
</dbReference>
<feature type="transmembrane region" description="Helical" evidence="9">
    <location>
        <begin position="38"/>
        <end position="58"/>
    </location>
</feature>
<keyword evidence="6 11" id="KW-0418">Kinase</keyword>
<evidence type="ECO:0000256" key="7">
    <source>
        <dbReference type="ARBA" id="ARBA00022840"/>
    </source>
</evidence>
<comment type="caution">
    <text evidence="11">The sequence shown here is derived from an EMBL/GenBank/DDBJ whole genome shotgun (WGS) entry which is preliminary data.</text>
</comment>
<feature type="domain" description="Histidine kinase" evidence="10">
    <location>
        <begin position="83"/>
        <end position="269"/>
    </location>
</feature>
<dbReference type="CDD" id="cd16917">
    <property type="entry name" value="HATPase_UhpB-NarQ-NarX-like"/>
    <property type="match status" value="1"/>
</dbReference>
<dbReference type="InterPro" id="IPR050482">
    <property type="entry name" value="Sensor_HK_TwoCompSys"/>
</dbReference>
<comment type="catalytic activity">
    <reaction evidence="1">
        <text>ATP + protein L-histidine = ADP + protein N-phospho-L-histidine.</text>
        <dbReference type="EC" id="2.7.13.3"/>
    </reaction>
</comment>
<name>A0ABW3UNN2_9BACL</name>
<evidence type="ECO:0000313" key="12">
    <source>
        <dbReference type="Proteomes" id="UP001597180"/>
    </source>
</evidence>
<dbReference type="InterPro" id="IPR011712">
    <property type="entry name" value="Sig_transdc_His_kin_sub3_dim/P"/>
</dbReference>
<dbReference type="Proteomes" id="UP001597180">
    <property type="component" value="Unassembled WGS sequence"/>
</dbReference>
<keyword evidence="3" id="KW-0597">Phosphoprotein</keyword>
<dbReference type="RefSeq" id="WP_079909962.1">
    <property type="nucleotide sequence ID" value="NZ_BAABJG010000008.1"/>
</dbReference>
<dbReference type="EC" id="2.7.13.3" evidence="2"/>
<reference evidence="12" key="1">
    <citation type="journal article" date="2019" name="Int. J. Syst. Evol. Microbiol.">
        <title>The Global Catalogue of Microorganisms (GCM) 10K type strain sequencing project: providing services to taxonomists for standard genome sequencing and annotation.</title>
        <authorList>
            <consortium name="The Broad Institute Genomics Platform"/>
            <consortium name="The Broad Institute Genome Sequencing Center for Infectious Disease"/>
            <person name="Wu L."/>
            <person name="Ma J."/>
        </authorList>
    </citation>
    <scope>NUCLEOTIDE SEQUENCE [LARGE SCALE GENOMIC DNA]</scope>
    <source>
        <strain evidence="12">CCUG 53270</strain>
    </source>
</reference>
<dbReference type="Pfam" id="PF07730">
    <property type="entry name" value="HisKA_3"/>
    <property type="match status" value="1"/>
</dbReference>
<feature type="transmembrane region" description="Helical" evidence="9">
    <location>
        <begin position="7"/>
        <end position="26"/>
    </location>
</feature>
<evidence type="ECO:0000256" key="5">
    <source>
        <dbReference type="ARBA" id="ARBA00022741"/>
    </source>
</evidence>
<evidence type="ECO:0000256" key="3">
    <source>
        <dbReference type="ARBA" id="ARBA00022553"/>
    </source>
</evidence>
<dbReference type="EMBL" id="JBHTLU010000024">
    <property type="protein sequence ID" value="MFD1222343.1"/>
    <property type="molecule type" value="Genomic_DNA"/>
</dbReference>
<evidence type="ECO:0000256" key="6">
    <source>
        <dbReference type="ARBA" id="ARBA00022777"/>
    </source>
</evidence>
<evidence type="ECO:0000259" key="10">
    <source>
        <dbReference type="PROSITE" id="PS50109"/>
    </source>
</evidence>
<evidence type="ECO:0000313" key="11">
    <source>
        <dbReference type="EMBL" id="MFD1222343.1"/>
    </source>
</evidence>
<accession>A0ABW3UNN2</accession>
<evidence type="ECO:0000256" key="4">
    <source>
        <dbReference type="ARBA" id="ARBA00022679"/>
    </source>
</evidence>
<dbReference type="Gene3D" id="3.30.565.10">
    <property type="entry name" value="Histidine kinase-like ATPase, C-terminal domain"/>
    <property type="match status" value="1"/>
</dbReference>
<dbReference type="PANTHER" id="PTHR24421:SF10">
    <property type="entry name" value="NITRATE_NITRITE SENSOR PROTEIN NARQ"/>
    <property type="match status" value="1"/>
</dbReference>
<dbReference type="InterPro" id="IPR005467">
    <property type="entry name" value="His_kinase_dom"/>
</dbReference>
<keyword evidence="9" id="KW-0472">Membrane</keyword>
<dbReference type="Gene3D" id="1.20.5.1930">
    <property type="match status" value="1"/>
</dbReference>
<proteinExistence type="predicted"/>
<dbReference type="Pfam" id="PF02518">
    <property type="entry name" value="HATPase_c"/>
    <property type="match status" value="1"/>
</dbReference>
<evidence type="ECO:0000256" key="9">
    <source>
        <dbReference type="SAM" id="Phobius"/>
    </source>
</evidence>
<keyword evidence="5" id="KW-0547">Nucleotide-binding</keyword>
<keyword evidence="4" id="KW-0808">Transferase</keyword>
<dbReference type="InterPro" id="IPR003594">
    <property type="entry name" value="HATPase_dom"/>
</dbReference>
<evidence type="ECO:0000256" key="2">
    <source>
        <dbReference type="ARBA" id="ARBA00012438"/>
    </source>
</evidence>
<keyword evidence="9" id="KW-1133">Transmembrane helix</keyword>
<organism evidence="11 12">
    <name type="scientific">Paenibacillus vulneris</name>
    <dbReference type="NCBI Taxonomy" id="1133364"/>
    <lineage>
        <taxon>Bacteria</taxon>
        <taxon>Bacillati</taxon>
        <taxon>Bacillota</taxon>
        <taxon>Bacilli</taxon>
        <taxon>Bacillales</taxon>
        <taxon>Paenibacillaceae</taxon>
        <taxon>Paenibacillus</taxon>
    </lineage>
</organism>
<keyword evidence="9" id="KW-0812">Transmembrane</keyword>
<sequence>MSLRTLKWLTILVPPLIIGGFEYIRHDFLLDQLSMETGNLYITIMTLFLSYLFATWMFQSITRISARLSAEQAKRAVYEERERLAQELHDNIAQILFFLNVQLSKGQLKEARSAVSEIDHHLRQAIFNLRTMPEEGATFSSRLTAWIEEWSGITGIAVEQSVRLEEESISPAAEVKLFAIIREAFTNIRKHSEADHASIELEASGSGETWRLCIRDNGIGMDTEPEEASPKRYGLTLMRKHAAELGAQMTIQSAAGNGTTLTLAGSVKRSVPS</sequence>
<keyword evidence="8" id="KW-0902">Two-component regulatory system</keyword>
<dbReference type="SUPFAM" id="SSF55874">
    <property type="entry name" value="ATPase domain of HSP90 chaperone/DNA topoisomerase II/histidine kinase"/>
    <property type="match status" value="1"/>
</dbReference>
<dbReference type="SMART" id="SM00387">
    <property type="entry name" value="HATPase_c"/>
    <property type="match status" value="1"/>
</dbReference>
<dbReference type="InterPro" id="IPR036890">
    <property type="entry name" value="HATPase_C_sf"/>
</dbReference>